<protein>
    <submittedName>
        <fullName evidence="6">Unannotated protein</fullName>
    </submittedName>
</protein>
<dbReference type="GO" id="GO:0005737">
    <property type="term" value="C:cytoplasm"/>
    <property type="evidence" value="ECO:0007669"/>
    <property type="project" value="UniProtKB-ARBA"/>
</dbReference>
<dbReference type="InterPro" id="IPR042216">
    <property type="entry name" value="MitoNEET_CISD"/>
</dbReference>
<keyword evidence="1" id="KW-0001">2Fe-2S</keyword>
<organism evidence="6">
    <name type="scientific">freshwater metagenome</name>
    <dbReference type="NCBI Taxonomy" id="449393"/>
    <lineage>
        <taxon>unclassified sequences</taxon>
        <taxon>metagenomes</taxon>
        <taxon>ecological metagenomes</taxon>
    </lineage>
</organism>
<keyword evidence="4" id="KW-0411">Iron-sulfur</keyword>
<keyword evidence="3" id="KW-0408">Iron</keyword>
<proteinExistence type="predicted"/>
<dbReference type="GO" id="GO:0046872">
    <property type="term" value="F:metal ion binding"/>
    <property type="evidence" value="ECO:0007669"/>
    <property type="project" value="UniProtKB-KW"/>
</dbReference>
<evidence type="ECO:0000313" key="6">
    <source>
        <dbReference type="EMBL" id="CAB4763087.1"/>
    </source>
</evidence>
<reference evidence="6" key="1">
    <citation type="submission" date="2020-05" db="EMBL/GenBank/DDBJ databases">
        <authorList>
            <person name="Chiriac C."/>
            <person name="Salcher M."/>
            <person name="Ghai R."/>
            <person name="Kavagutti S V."/>
        </authorList>
    </citation>
    <scope>NUCLEOTIDE SEQUENCE</scope>
</reference>
<dbReference type="InterPro" id="IPR018967">
    <property type="entry name" value="FeS-contain_CDGSH-typ"/>
</dbReference>
<feature type="domain" description="Iron-binding zinc finger CDGSH type" evidence="5">
    <location>
        <begin position="22"/>
        <end position="65"/>
    </location>
</feature>
<name>A0A6J6UXD2_9ZZZZ</name>
<dbReference type="AlphaFoldDB" id="A0A6J6UXD2"/>
<sequence length="71" mass="7713">MSDNPSDKVQIRIKENGSIRVKGTVEIINADGNVIETKSDFSLCRCGLSKEKPFCDGSHKDKFVAAEGLGK</sequence>
<accession>A0A6J6UXD2</accession>
<dbReference type="Pfam" id="PF09360">
    <property type="entry name" value="zf-CDGSH"/>
    <property type="match status" value="1"/>
</dbReference>
<evidence type="ECO:0000256" key="2">
    <source>
        <dbReference type="ARBA" id="ARBA00022723"/>
    </source>
</evidence>
<evidence type="ECO:0000256" key="1">
    <source>
        <dbReference type="ARBA" id="ARBA00022714"/>
    </source>
</evidence>
<evidence type="ECO:0000259" key="5">
    <source>
        <dbReference type="SMART" id="SM00704"/>
    </source>
</evidence>
<gene>
    <name evidence="6" type="ORF">UFOPK2852_00916</name>
</gene>
<evidence type="ECO:0000256" key="3">
    <source>
        <dbReference type="ARBA" id="ARBA00023004"/>
    </source>
</evidence>
<dbReference type="EMBL" id="CAEZZJ010000125">
    <property type="protein sequence ID" value="CAB4763087.1"/>
    <property type="molecule type" value="Genomic_DNA"/>
</dbReference>
<dbReference type="GO" id="GO:0051537">
    <property type="term" value="F:2 iron, 2 sulfur cluster binding"/>
    <property type="evidence" value="ECO:0007669"/>
    <property type="project" value="UniProtKB-KW"/>
</dbReference>
<keyword evidence="2" id="KW-0479">Metal-binding</keyword>
<evidence type="ECO:0000256" key="4">
    <source>
        <dbReference type="ARBA" id="ARBA00023014"/>
    </source>
</evidence>
<dbReference type="Gene3D" id="3.40.5.90">
    <property type="entry name" value="CDGSH iron-sulfur domain, mitoNEET-type"/>
    <property type="match status" value="1"/>
</dbReference>
<dbReference type="SMART" id="SM00704">
    <property type="entry name" value="ZnF_CDGSH"/>
    <property type="match status" value="1"/>
</dbReference>